<evidence type="ECO:0000313" key="2">
    <source>
        <dbReference type="EMBL" id="EEP45251.1"/>
    </source>
</evidence>
<dbReference type="Proteomes" id="UP000003295">
    <property type="component" value="Unassembled WGS sequence"/>
</dbReference>
<dbReference type="HOGENOM" id="CLU_2567957_0_0_11"/>
<evidence type="ECO:0000256" key="1">
    <source>
        <dbReference type="SAM" id="MobiDB-lite"/>
    </source>
</evidence>
<accession>C4F7M8</accession>
<proteinExistence type="predicted"/>
<name>C4F7M8_9ACTN</name>
<reference evidence="2 3" key="1">
    <citation type="submission" date="2009-04" db="EMBL/GenBank/DDBJ databases">
        <authorList>
            <person name="Weinstock G."/>
            <person name="Sodergren E."/>
            <person name="Clifton S."/>
            <person name="Fulton L."/>
            <person name="Fulton B."/>
            <person name="Courtney L."/>
            <person name="Fronick C."/>
            <person name="Harrison M."/>
            <person name="Strong C."/>
            <person name="Farmer C."/>
            <person name="Delahaunty K."/>
            <person name="Markovic C."/>
            <person name="Hall O."/>
            <person name="Minx P."/>
            <person name="Tomlinson C."/>
            <person name="Mitreva M."/>
            <person name="Nelson J."/>
            <person name="Hou S."/>
            <person name="Wollam A."/>
            <person name="Pepin K.H."/>
            <person name="Johnson M."/>
            <person name="Bhonagiri V."/>
            <person name="Nash W.E."/>
            <person name="Warren W."/>
            <person name="Chinwalla A."/>
            <person name="Mardis E.R."/>
            <person name="Wilson R.K."/>
        </authorList>
    </citation>
    <scope>NUCLEOTIDE SEQUENCE [LARGE SCALE GENOMIC DNA]</scope>
    <source>
        <strain evidence="2 3">DSM 13280</strain>
    </source>
</reference>
<sequence length="81" mass="9680">MPIMQGVHNITGRIPIRTIQLYCFGSNDIDREDAIKKLLRKSSCIFRGNFNRITRKLTRFHRHRQSKEHQNKQHQSQSEFS</sequence>
<organism evidence="2 3">
    <name type="scientific">Collinsella intestinalis DSM 13280</name>
    <dbReference type="NCBI Taxonomy" id="521003"/>
    <lineage>
        <taxon>Bacteria</taxon>
        <taxon>Bacillati</taxon>
        <taxon>Actinomycetota</taxon>
        <taxon>Coriobacteriia</taxon>
        <taxon>Coriobacteriales</taxon>
        <taxon>Coriobacteriaceae</taxon>
        <taxon>Collinsella</taxon>
    </lineage>
</organism>
<protein>
    <submittedName>
        <fullName evidence="2">Uncharacterized protein</fullName>
    </submittedName>
</protein>
<evidence type="ECO:0000313" key="3">
    <source>
        <dbReference type="Proteomes" id="UP000003295"/>
    </source>
</evidence>
<dbReference type="AlphaFoldDB" id="C4F7M8"/>
<feature type="region of interest" description="Disordered" evidence="1">
    <location>
        <begin position="60"/>
        <end position="81"/>
    </location>
</feature>
<dbReference type="EMBL" id="ABXH02000002">
    <property type="protein sequence ID" value="EEP45251.1"/>
    <property type="molecule type" value="Genomic_DNA"/>
</dbReference>
<comment type="caution">
    <text evidence="2">The sequence shown here is derived from an EMBL/GenBank/DDBJ whole genome shotgun (WGS) entry which is preliminary data.</text>
</comment>
<gene>
    <name evidence="2" type="ORF">COLINT_02043</name>
</gene>